<organism evidence="1 2">
    <name type="scientific">Albula glossodonta</name>
    <name type="common">roundjaw bonefish</name>
    <dbReference type="NCBI Taxonomy" id="121402"/>
    <lineage>
        <taxon>Eukaryota</taxon>
        <taxon>Metazoa</taxon>
        <taxon>Chordata</taxon>
        <taxon>Craniata</taxon>
        <taxon>Vertebrata</taxon>
        <taxon>Euteleostomi</taxon>
        <taxon>Actinopterygii</taxon>
        <taxon>Neopterygii</taxon>
        <taxon>Teleostei</taxon>
        <taxon>Albuliformes</taxon>
        <taxon>Albulidae</taxon>
        <taxon>Albula</taxon>
    </lineage>
</organism>
<reference evidence="1" key="1">
    <citation type="thesis" date="2021" institute="BYU ScholarsArchive" country="Provo, UT, USA">
        <title>Applications of and Algorithms for Genome Assembly and Genomic Analyses with an Emphasis on Marine Teleosts.</title>
        <authorList>
            <person name="Pickett B.D."/>
        </authorList>
    </citation>
    <scope>NUCLEOTIDE SEQUENCE</scope>
    <source>
        <strain evidence="1">HI-2016</strain>
    </source>
</reference>
<comment type="caution">
    <text evidence="1">The sequence shown here is derived from an EMBL/GenBank/DDBJ whole genome shotgun (WGS) entry which is preliminary data.</text>
</comment>
<accession>A0A8T2P471</accession>
<protein>
    <submittedName>
        <fullName evidence="1">Uncharacterized protein</fullName>
    </submittedName>
</protein>
<name>A0A8T2P471_9TELE</name>
<keyword evidence="2" id="KW-1185">Reference proteome</keyword>
<gene>
    <name evidence="1" type="ORF">JZ751_011047</name>
</gene>
<proteinExistence type="predicted"/>
<dbReference type="AlphaFoldDB" id="A0A8T2P471"/>
<evidence type="ECO:0000313" key="1">
    <source>
        <dbReference type="EMBL" id="KAG9344378.1"/>
    </source>
</evidence>
<dbReference type="Proteomes" id="UP000824540">
    <property type="component" value="Unassembled WGS sequence"/>
</dbReference>
<dbReference type="EMBL" id="JAFBMS010000020">
    <property type="protein sequence ID" value="KAG9344378.1"/>
    <property type="molecule type" value="Genomic_DNA"/>
</dbReference>
<evidence type="ECO:0000313" key="2">
    <source>
        <dbReference type="Proteomes" id="UP000824540"/>
    </source>
</evidence>
<sequence length="61" mass="6799">MGMKVDGYNRAGLVKDTLKDSEALTTLRARLLDPKPNLQCNAIIYPPPPPPPPPPHDHRHH</sequence>